<evidence type="ECO:0000256" key="2">
    <source>
        <dbReference type="SAM" id="Phobius"/>
    </source>
</evidence>
<keyword evidence="2" id="KW-1133">Transmembrane helix</keyword>
<dbReference type="PANTHER" id="PTHR22674">
    <property type="entry name" value="NTPASE, KAP FAMILY P-LOOP DOMAIN-CONTAINING 1"/>
    <property type="match status" value="1"/>
</dbReference>
<dbReference type="AlphaFoldDB" id="A0A8C4QL73"/>
<proteinExistence type="predicted"/>
<dbReference type="Ensembl" id="ENSEBUT00000017590.1">
    <property type="protein sequence ID" value="ENSEBUP00000017014.1"/>
    <property type="gene ID" value="ENSEBUG00000010650.1"/>
</dbReference>
<feature type="domain" description="KAP NTPase" evidence="3">
    <location>
        <begin position="13"/>
        <end position="449"/>
    </location>
</feature>
<dbReference type="Proteomes" id="UP000694388">
    <property type="component" value="Unplaced"/>
</dbReference>
<reference evidence="4" key="1">
    <citation type="submission" date="2025-05" db="UniProtKB">
        <authorList>
            <consortium name="Ensembl"/>
        </authorList>
    </citation>
    <scope>IDENTIFICATION</scope>
</reference>
<organism evidence="4 5">
    <name type="scientific">Eptatretus burgeri</name>
    <name type="common">Inshore hagfish</name>
    <dbReference type="NCBI Taxonomy" id="7764"/>
    <lineage>
        <taxon>Eukaryota</taxon>
        <taxon>Metazoa</taxon>
        <taxon>Chordata</taxon>
        <taxon>Craniata</taxon>
        <taxon>Vertebrata</taxon>
        <taxon>Cyclostomata</taxon>
        <taxon>Myxini</taxon>
        <taxon>Myxiniformes</taxon>
        <taxon>Myxinidae</taxon>
        <taxon>Eptatretinae</taxon>
        <taxon>Eptatretus</taxon>
    </lineage>
</organism>
<keyword evidence="2" id="KW-0472">Membrane</keyword>
<keyword evidence="5" id="KW-1185">Reference proteome</keyword>
<dbReference type="InterPro" id="IPR052754">
    <property type="entry name" value="NTPase_KAP_P-loop"/>
</dbReference>
<evidence type="ECO:0000313" key="5">
    <source>
        <dbReference type="Proteomes" id="UP000694388"/>
    </source>
</evidence>
<feature type="compositionally biased region" description="Basic and acidic residues" evidence="1">
    <location>
        <begin position="496"/>
        <end position="505"/>
    </location>
</feature>
<dbReference type="OMA" id="FINFNAW"/>
<feature type="region of interest" description="Disordered" evidence="1">
    <location>
        <begin position="496"/>
        <end position="544"/>
    </location>
</feature>
<dbReference type="Pfam" id="PF07693">
    <property type="entry name" value="KAP_NTPase"/>
    <property type="match status" value="1"/>
</dbReference>
<sequence length="660" mass="76599">MASMETYDVQDYEIYSQCLAKTLKRVITPVTVGLYAPWGSGVELLLEKIKKNLKRMEKKQKKSSGLDFLKLLFRMLFFIPMTYEGKEKKNSHFLFVHYNAWEFAGSDRLWAGIITTLVDQVKKEIGSFTTSTFRTVGHKLKRLKEKPKSEWEAKRFLCFSMWHFTLLLIIFAVCFLIILIIFGFPTRYGGDIVSAFEVLGMTLLGPPTLYFFKNVGMASKNIIISQKMQIEKMLKGKDNFKSELGFMHEVKKEVETVTDLINFIDVFEGSQTVLVILIRNLDRCSPENIVSILEALSILLSDPNSRFVSIFAVDPGVIVNSIKNASLTTMMSPLNGYEILNRAVDFPFCIPKMSMSTKRTILKQLIEGKYESSQLTEVFLVSDHKTIKPLSSSSYSENDLLLKEQTSGAGEFINKAFKEMNEFKFNVYLPQNMLLMRRIINCIALTIRYMSLQKEFYQLKEIISPEIIVAWTMLSTQWPGRLTWILQCLEDEKQKQELQKNDPEQKMISQKENNEHEAKSQIEVHDEETKSQTEDVEQTEDGKHEVHLKRGFEELKKKQLWAFYEDSISRMHGIKTFVSELFVLDGDPERFENFLKKDFIITVDQALLLQKYTVNLDPSLKREMEKHLSLLLMSKRMMENKKNYILSPIETFDMKPSDIH</sequence>
<protein>
    <recommendedName>
        <fullName evidence="3">KAP NTPase domain-containing protein</fullName>
    </recommendedName>
</protein>
<dbReference type="Ensembl" id="ENSEBUT00000017581.1">
    <property type="protein sequence ID" value="ENSEBUP00000017004.1"/>
    <property type="gene ID" value="ENSEBUG00000010650.1"/>
</dbReference>
<feature type="compositionally biased region" description="Basic and acidic residues" evidence="1">
    <location>
        <begin position="512"/>
        <end position="533"/>
    </location>
</feature>
<evidence type="ECO:0000259" key="3">
    <source>
        <dbReference type="Pfam" id="PF07693"/>
    </source>
</evidence>
<dbReference type="InterPro" id="IPR011646">
    <property type="entry name" value="KAP_P-loop"/>
</dbReference>
<keyword evidence="2" id="KW-0812">Transmembrane</keyword>
<dbReference type="PANTHER" id="PTHR22674:SF6">
    <property type="entry name" value="NTPASE KAP FAMILY P-LOOP DOMAIN-CONTAINING PROTEIN 1"/>
    <property type="match status" value="1"/>
</dbReference>
<feature type="transmembrane region" description="Helical" evidence="2">
    <location>
        <begin position="161"/>
        <end position="185"/>
    </location>
</feature>
<accession>A0A8C4QL73</accession>
<dbReference type="GeneTree" id="ENSGT00650000093443"/>
<evidence type="ECO:0000313" key="4">
    <source>
        <dbReference type="Ensembl" id="ENSEBUP00000017014.1"/>
    </source>
</evidence>
<evidence type="ECO:0000256" key="1">
    <source>
        <dbReference type="SAM" id="MobiDB-lite"/>
    </source>
</evidence>
<name>A0A8C4QL73_EPTBU</name>